<accession>A0A162IIU2</accession>
<name>A0A162IIU2_9EURO</name>
<comment type="catalytic activity">
    <reaction evidence="7 8">
        <text>D-erythrose 4-phosphate + phosphoenolpyruvate + H2O = 7-phospho-2-dehydro-3-deoxy-D-arabino-heptonate + phosphate</text>
        <dbReference type="Rhea" id="RHEA:14717"/>
        <dbReference type="ChEBI" id="CHEBI:15377"/>
        <dbReference type="ChEBI" id="CHEBI:16897"/>
        <dbReference type="ChEBI" id="CHEBI:43474"/>
        <dbReference type="ChEBI" id="CHEBI:58394"/>
        <dbReference type="ChEBI" id="CHEBI:58702"/>
        <dbReference type="EC" id="2.5.1.54"/>
    </reaction>
</comment>
<comment type="similarity">
    <text evidence="3 8">Belongs to the class-I DAHP synthase family.</text>
</comment>
<dbReference type="EMBL" id="AZGZ01000007">
    <property type="protein sequence ID" value="KZZ94093.1"/>
    <property type="molecule type" value="Genomic_DNA"/>
</dbReference>
<dbReference type="EC" id="2.5.1.54" evidence="8"/>
<dbReference type="Proteomes" id="UP000242877">
    <property type="component" value="Unassembled WGS sequence"/>
</dbReference>
<dbReference type="InterPro" id="IPR006219">
    <property type="entry name" value="DAHP_synth_1"/>
</dbReference>
<keyword evidence="11" id="KW-1185">Reference proteome</keyword>
<evidence type="ECO:0000256" key="7">
    <source>
        <dbReference type="ARBA" id="ARBA00047508"/>
    </source>
</evidence>
<keyword evidence="6 8" id="KW-0057">Aromatic amino acid biosynthesis</keyword>
<dbReference type="VEuPathDB" id="FungiDB:AAP_02186"/>
<evidence type="ECO:0000256" key="8">
    <source>
        <dbReference type="PIRNR" id="PIRNR001361"/>
    </source>
</evidence>
<sequence length="386" mass="41869">MPFVKSQVDTNEGPVCCHIIHIRHQSSNIFTLIKVVGYDPLISPQLLQTEIPAPSEAVDTVRSGRKQAIEVIEQRDDRLLVVVGPCSIHDPPTALEYARRLKALSDKLKDDLCIIMRAYLEKPRTTVGWKGLINDPDIDESYKINKGLRISRQLFADLNSLGMPIASEMLDTISPQYLADLISLGAIGARTTESQLHRELASGLSFPIGYKNGTDGSLGVAIDAIGAAAHPHHFLGVTKQGLAAITKTSGNEHGFVILRGGTKGTNYDAASVKTAREDLRKKGQKEIMMIDCSHGNSNKNYLNQPKVAHCIAEQIKGGEEAIMGVMIESNIYEGNQKVPKEGPAGLVKGVSITDACINWETTVEVCEELAAAVRSRRKVRAANGSA</sequence>
<evidence type="ECO:0000259" key="9">
    <source>
        <dbReference type="Pfam" id="PF00793"/>
    </source>
</evidence>
<reference evidence="10 11" key="1">
    <citation type="journal article" date="2016" name="Genome Biol. Evol.">
        <title>Divergent and convergent evolution of fungal pathogenicity.</title>
        <authorList>
            <person name="Shang Y."/>
            <person name="Xiao G."/>
            <person name="Zheng P."/>
            <person name="Cen K."/>
            <person name="Zhan S."/>
            <person name="Wang C."/>
        </authorList>
    </citation>
    <scope>NUCLEOTIDE SEQUENCE [LARGE SCALE GENOMIC DNA]</scope>
    <source>
        <strain evidence="10 11">ARSEF 7405</strain>
    </source>
</reference>
<organism evidence="10 11">
    <name type="scientific">Ascosphaera apis ARSEF 7405</name>
    <dbReference type="NCBI Taxonomy" id="392613"/>
    <lineage>
        <taxon>Eukaryota</taxon>
        <taxon>Fungi</taxon>
        <taxon>Dikarya</taxon>
        <taxon>Ascomycota</taxon>
        <taxon>Pezizomycotina</taxon>
        <taxon>Eurotiomycetes</taxon>
        <taxon>Eurotiomycetidae</taxon>
        <taxon>Onygenales</taxon>
        <taxon>Ascosphaeraceae</taxon>
        <taxon>Ascosphaera</taxon>
    </lineage>
</organism>
<dbReference type="InterPro" id="IPR006218">
    <property type="entry name" value="DAHP1/KDSA"/>
</dbReference>
<evidence type="ECO:0000256" key="5">
    <source>
        <dbReference type="ARBA" id="ARBA00022679"/>
    </source>
</evidence>
<dbReference type="GO" id="GO:0009073">
    <property type="term" value="P:aromatic amino acid family biosynthetic process"/>
    <property type="evidence" value="ECO:0007669"/>
    <property type="project" value="UniProtKB-KW"/>
</dbReference>
<dbReference type="NCBIfam" id="NF009395">
    <property type="entry name" value="PRK12755.1"/>
    <property type="match status" value="1"/>
</dbReference>
<feature type="domain" description="DAHP synthetase I/KDSA" evidence="9">
    <location>
        <begin position="70"/>
        <end position="365"/>
    </location>
</feature>
<dbReference type="FunFam" id="3.20.20.70:FF:000005">
    <property type="entry name" value="Phospho-2-dehydro-3-deoxyheptonate aldolase"/>
    <property type="match status" value="1"/>
</dbReference>
<evidence type="ECO:0000256" key="6">
    <source>
        <dbReference type="ARBA" id="ARBA00023141"/>
    </source>
</evidence>
<dbReference type="PIRSF" id="PIRSF001361">
    <property type="entry name" value="DAHP_synthase"/>
    <property type="match status" value="1"/>
</dbReference>
<dbReference type="InterPro" id="IPR013785">
    <property type="entry name" value="Aldolase_TIM"/>
</dbReference>
<evidence type="ECO:0000256" key="3">
    <source>
        <dbReference type="ARBA" id="ARBA00007985"/>
    </source>
</evidence>
<keyword evidence="4 8" id="KW-0028">Amino-acid biosynthesis</keyword>
<evidence type="ECO:0000256" key="4">
    <source>
        <dbReference type="ARBA" id="ARBA00022605"/>
    </source>
</evidence>
<dbReference type="Gene3D" id="3.20.20.70">
    <property type="entry name" value="Aldolase class I"/>
    <property type="match status" value="1"/>
</dbReference>
<dbReference type="SUPFAM" id="SSF51569">
    <property type="entry name" value="Aldolase"/>
    <property type="match status" value="1"/>
</dbReference>
<comment type="function">
    <text evidence="1">Stereospecific condensation of phosphoenolpyruvate (PEP) and D-erythrose-4-phosphate (E4P) giving rise to 3-deoxy-D-arabino-heptulosonate-7-phosphate (DAHP).</text>
</comment>
<dbReference type="PANTHER" id="PTHR21225:SF12">
    <property type="entry name" value="PHOSPHO-2-DEHYDRO-3-DEOXYHEPTONATE ALDOLASE, TYROSINE-INHIBITED"/>
    <property type="match status" value="1"/>
</dbReference>
<protein>
    <recommendedName>
        <fullName evidence="8">Phospho-2-dehydro-3-deoxyheptonate aldolase</fullName>
        <ecNumber evidence="8">2.5.1.54</ecNumber>
    </recommendedName>
</protein>
<gene>
    <name evidence="10" type="ORF">AAP_02186</name>
</gene>
<dbReference type="AlphaFoldDB" id="A0A162IIU2"/>
<dbReference type="OrthoDB" id="4699125at2759"/>
<evidence type="ECO:0000256" key="2">
    <source>
        <dbReference type="ARBA" id="ARBA00004688"/>
    </source>
</evidence>
<proteinExistence type="inferred from homology"/>
<dbReference type="NCBIfam" id="TIGR00034">
    <property type="entry name" value="aroFGH"/>
    <property type="match status" value="1"/>
</dbReference>
<dbReference type="GO" id="GO:0008652">
    <property type="term" value="P:amino acid biosynthetic process"/>
    <property type="evidence" value="ECO:0007669"/>
    <property type="project" value="UniProtKB-KW"/>
</dbReference>
<dbReference type="GO" id="GO:0005737">
    <property type="term" value="C:cytoplasm"/>
    <property type="evidence" value="ECO:0007669"/>
    <property type="project" value="TreeGrafter"/>
</dbReference>
<evidence type="ECO:0000256" key="1">
    <source>
        <dbReference type="ARBA" id="ARBA00003726"/>
    </source>
</evidence>
<evidence type="ECO:0000313" key="10">
    <source>
        <dbReference type="EMBL" id="KZZ94093.1"/>
    </source>
</evidence>
<dbReference type="GO" id="GO:0003849">
    <property type="term" value="F:3-deoxy-7-phosphoheptulonate synthase activity"/>
    <property type="evidence" value="ECO:0007669"/>
    <property type="project" value="UniProtKB-EC"/>
</dbReference>
<dbReference type="Pfam" id="PF00793">
    <property type="entry name" value="DAHP_synth_1"/>
    <property type="match status" value="1"/>
</dbReference>
<comment type="pathway">
    <text evidence="2">Metabolic intermediate biosynthesis; chorismate biosynthesis; chorismate from D-erythrose 4-phosphate and phosphoenolpyruvate: step 1/7.</text>
</comment>
<keyword evidence="5 8" id="KW-0808">Transferase</keyword>
<comment type="caution">
    <text evidence="10">The sequence shown here is derived from an EMBL/GenBank/DDBJ whole genome shotgun (WGS) entry which is preliminary data.</text>
</comment>
<dbReference type="PANTHER" id="PTHR21225">
    <property type="entry name" value="PHOSPHO-2-DEHYDRO-3-DEOXYHEPTONATE ALDOLASE DAHP SYNTHETASE"/>
    <property type="match status" value="1"/>
</dbReference>
<evidence type="ECO:0000313" key="11">
    <source>
        <dbReference type="Proteomes" id="UP000242877"/>
    </source>
</evidence>